<keyword evidence="7" id="KW-1185">Reference proteome</keyword>
<dbReference type="GO" id="GO:0006508">
    <property type="term" value="P:proteolysis"/>
    <property type="evidence" value="ECO:0007669"/>
    <property type="project" value="UniProtKB-KW"/>
</dbReference>
<reference evidence="6 7" key="1">
    <citation type="journal article" date="2013" name="BMC Genomics">
        <title>ContigScape: a Cytoscape plugin facilitating microbial genome gap closing.</title>
        <authorList>
            <person name="Tang B."/>
            <person name="Wang Q."/>
            <person name="Yang M."/>
            <person name="Xie F."/>
            <person name="Zhu Y."/>
            <person name="Zhuo Y."/>
            <person name="Wang S."/>
            <person name="Gao H."/>
            <person name="Ding X."/>
            <person name="Zhang L."/>
            <person name="Zhao G."/>
            <person name="Zheng H."/>
        </authorList>
    </citation>
    <scope>NUCLEOTIDE SEQUENCE [LARGE SCALE GENOMIC DNA]</scope>
    <source>
        <strain evidence="6 7">HCCB10007</strain>
    </source>
</reference>
<protein>
    <submittedName>
        <fullName evidence="6">Exported protease</fullName>
    </submittedName>
</protein>
<keyword evidence="6" id="KW-0645">Protease</keyword>
<dbReference type="InterPro" id="IPR000073">
    <property type="entry name" value="AB_hydrolase_1"/>
</dbReference>
<dbReference type="Gene3D" id="3.40.50.1820">
    <property type="entry name" value="alpha/beta hydrolase"/>
    <property type="match status" value="1"/>
</dbReference>
<dbReference type="HOGENOM" id="CLU_013364_3_1_11"/>
<dbReference type="GO" id="GO:0008233">
    <property type="term" value="F:peptidase activity"/>
    <property type="evidence" value="ECO:0007669"/>
    <property type="project" value="UniProtKB-KW"/>
</dbReference>
<feature type="domain" description="AB hydrolase-1" evidence="5">
    <location>
        <begin position="116"/>
        <end position="503"/>
    </location>
</feature>
<dbReference type="EMBL" id="CP003410">
    <property type="protein sequence ID" value="AGM03803.1"/>
    <property type="molecule type" value="Genomic_DNA"/>
</dbReference>
<organism evidence="6 7">
    <name type="scientific">Amycolatopsis keratiniphila</name>
    <dbReference type="NCBI Taxonomy" id="129921"/>
    <lineage>
        <taxon>Bacteria</taxon>
        <taxon>Bacillati</taxon>
        <taxon>Actinomycetota</taxon>
        <taxon>Actinomycetes</taxon>
        <taxon>Pseudonocardiales</taxon>
        <taxon>Pseudonocardiaceae</taxon>
        <taxon>Amycolatopsis</taxon>
        <taxon>Amycolatopsis japonica group</taxon>
    </lineage>
</organism>
<dbReference type="PATRIC" id="fig|1156913.3.peg.1242"/>
<evidence type="ECO:0000256" key="1">
    <source>
        <dbReference type="ARBA" id="ARBA00010088"/>
    </source>
</evidence>
<feature type="compositionally biased region" description="Low complexity" evidence="4">
    <location>
        <begin position="36"/>
        <end position="52"/>
    </location>
</feature>
<keyword evidence="3" id="KW-0378">Hydrolase</keyword>
<proteinExistence type="inferred from homology"/>
<keyword evidence="2" id="KW-0732">Signal</keyword>
<comment type="similarity">
    <text evidence="1">Belongs to the peptidase S33 family.</text>
</comment>
<dbReference type="PROSITE" id="PS51257">
    <property type="entry name" value="PROKAR_LIPOPROTEIN"/>
    <property type="match status" value="1"/>
</dbReference>
<dbReference type="InterPro" id="IPR029058">
    <property type="entry name" value="AB_hydrolase_fold"/>
</dbReference>
<dbReference type="PANTHER" id="PTHR43248:SF29">
    <property type="entry name" value="TRIPEPTIDYL AMINOPEPTIDASE"/>
    <property type="match status" value="1"/>
</dbReference>
<dbReference type="KEGG" id="aoi:AORI_1214"/>
<evidence type="ECO:0000259" key="5">
    <source>
        <dbReference type="Pfam" id="PF00561"/>
    </source>
</evidence>
<sequence>MKGHERPGRCEDREMSLRRVPAVLVVAVLVASCTTQQPQPAPTVSPTTTASPTPDPKALEKFTAQKLAWGACFEDKGFDCAKLTVPLDYLKPDGETISIGVLRHKTKNTGKRIGSLVLNPGGPGGSGVSAAARIAKSRPAAALAERFDIVGFDPRGVGTSEPKLVCLTDAERDADRAEDSESDSTPAGIAKQLADARAYAAKCAERTKHGKELLANIGTRDVVRDLDVLRSALGDEKLTYLGFSYGTQIGTAYAEAYPDKVRALLLDGAVDPQLDTAESLVIQMAGFQNTFAEFGKWCVARTDCALGRDAGAVTKAFQDLVQPLITAPVPAGTRKLSFEDAITGTSAALYSQDAWKFLNDGFAELKRGSGKTLVALADNYYGREPDGRYTGILDVYFAVRCVDSTRIADRRVIDDAHQRMLQGAPFLTGGTPDMSELDICSVWPVPATSEVHKPDVDGLPRPLVISTTDDPATPYASGVNLARDLKGALLTFEGAQHTVFLDGNECVDSAGRAYLIDGDLPAPDTRCS</sequence>
<evidence type="ECO:0000256" key="3">
    <source>
        <dbReference type="ARBA" id="ARBA00022801"/>
    </source>
</evidence>
<gene>
    <name evidence="6" type="ORF">AORI_1214</name>
</gene>
<name>R4SZB7_9PSEU</name>
<feature type="region of interest" description="Disordered" evidence="4">
    <location>
        <begin position="36"/>
        <end position="55"/>
    </location>
</feature>
<dbReference type="PANTHER" id="PTHR43248">
    <property type="entry name" value="2-SUCCINYL-6-HYDROXY-2,4-CYCLOHEXADIENE-1-CARBOXYLATE SYNTHASE"/>
    <property type="match status" value="1"/>
</dbReference>
<dbReference type="Proteomes" id="UP000013968">
    <property type="component" value="Chromosome"/>
</dbReference>
<evidence type="ECO:0000256" key="4">
    <source>
        <dbReference type="SAM" id="MobiDB-lite"/>
    </source>
</evidence>
<dbReference type="InterPro" id="IPR051601">
    <property type="entry name" value="Serine_prot/Carboxylest_S33"/>
</dbReference>
<evidence type="ECO:0000313" key="7">
    <source>
        <dbReference type="Proteomes" id="UP000013968"/>
    </source>
</evidence>
<dbReference type="Pfam" id="PF00561">
    <property type="entry name" value="Abhydrolase_1"/>
    <property type="match status" value="1"/>
</dbReference>
<accession>R4SZB7</accession>
<evidence type="ECO:0000313" key="6">
    <source>
        <dbReference type="EMBL" id="AGM03803.1"/>
    </source>
</evidence>
<dbReference type="SUPFAM" id="SSF53474">
    <property type="entry name" value="alpha/beta-Hydrolases"/>
    <property type="match status" value="1"/>
</dbReference>
<evidence type="ECO:0000256" key="2">
    <source>
        <dbReference type="ARBA" id="ARBA00022729"/>
    </source>
</evidence>
<dbReference type="AlphaFoldDB" id="R4SZB7"/>